<reference evidence="9 10" key="1">
    <citation type="journal article" date="2012" name="Stand. Genomic Sci.">
        <title>Genome sequence of the halotolerant bacterium Corynebacterium halotolerans type strain YIM 70093(T) (= DSM 44683(T)).</title>
        <authorList>
            <person name="Ruckert C."/>
            <person name="Albersmeier A."/>
            <person name="Al-Dilaimi A."/>
            <person name="Niehaus K."/>
            <person name="Szczepanowski R."/>
            <person name="Kalinowski J."/>
        </authorList>
    </citation>
    <scope>NUCLEOTIDE SEQUENCE [LARGE SCALE GENOMIC DNA]</scope>
    <source>
        <strain evidence="9">YIM 70093</strain>
    </source>
</reference>
<dbReference type="eggNOG" id="COG3266">
    <property type="taxonomic scope" value="Bacteria"/>
</dbReference>
<dbReference type="Proteomes" id="UP000011723">
    <property type="component" value="Chromosome"/>
</dbReference>
<dbReference type="NCBIfam" id="TIGR03462">
    <property type="entry name" value="CarR_dom_SF"/>
    <property type="match status" value="1"/>
</dbReference>
<evidence type="ECO:0000313" key="10">
    <source>
        <dbReference type="Proteomes" id="UP000011723"/>
    </source>
</evidence>
<dbReference type="GO" id="GO:0045436">
    <property type="term" value="F:lycopene beta cyclase activity"/>
    <property type="evidence" value="ECO:0007669"/>
    <property type="project" value="UniProtKB-ARBA"/>
</dbReference>
<evidence type="ECO:0000256" key="2">
    <source>
        <dbReference type="ARBA" id="ARBA00004829"/>
    </source>
</evidence>
<evidence type="ECO:0000256" key="8">
    <source>
        <dbReference type="SAM" id="Phobius"/>
    </source>
</evidence>
<evidence type="ECO:0000256" key="1">
    <source>
        <dbReference type="ARBA" id="ARBA00004141"/>
    </source>
</evidence>
<dbReference type="KEGG" id="chn:A605_03525"/>
<comment type="subcellular location">
    <subcellularLocation>
        <location evidence="1">Membrane</location>
        <topology evidence="1">Multi-pass membrane protein</topology>
    </subcellularLocation>
</comment>
<feature type="transmembrane region" description="Helical" evidence="8">
    <location>
        <begin position="12"/>
        <end position="30"/>
    </location>
</feature>
<dbReference type="GO" id="GO:0016117">
    <property type="term" value="P:carotenoid biosynthetic process"/>
    <property type="evidence" value="ECO:0007669"/>
    <property type="project" value="UniProtKB-KW"/>
</dbReference>
<dbReference type="HOGENOM" id="CLU_157812_0_0_11"/>
<accession>M1P4X6</accession>
<dbReference type="EMBL" id="CP003697">
    <property type="protein sequence ID" value="AGF71716.1"/>
    <property type="molecule type" value="Genomic_DNA"/>
</dbReference>
<evidence type="ECO:0000256" key="5">
    <source>
        <dbReference type="ARBA" id="ARBA00022989"/>
    </source>
</evidence>
<evidence type="ECO:0000256" key="3">
    <source>
        <dbReference type="ARBA" id="ARBA00022692"/>
    </source>
</evidence>
<proteinExistence type="predicted"/>
<evidence type="ECO:0000256" key="6">
    <source>
        <dbReference type="ARBA" id="ARBA00023136"/>
    </source>
</evidence>
<comment type="pathway">
    <text evidence="2">Carotenoid biosynthesis.</text>
</comment>
<evidence type="ECO:0000256" key="4">
    <source>
        <dbReference type="ARBA" id="ARBA00022746"/>
    </source>
</evidence>
<feature type="transmembrane region" description="Helical" evidence="8">
    <location>
        <begin position="88"/>
        <end position="108"/>
    </location>
</feature>
<dbReference type="GO" id="GO:0016872">
    <property type="term" value="F:intramolecular lyase activity"/>
    <property type="evidence" value="ECO:0007669"/>
    <property type="project" value="InterPro"/>
</dbReference>
<dbReference type="STRING" id="1121362.A605_03525"/>
<keyword evidence="4" id="KW-0125">Carotenoid biosynthesis</keyword>
<dbReference type="AlphaFoldDB" id="M1P4X6"/>
<keyword evidence="10" id="KW-1185">Reference proteome</keyword>
<evidence type="ECO:0000256" key="7">
    <source>
        <dbReference type="ARBA" id="ARBA00023235"/>
    </source>
</evidence>
<sequence length="119" mass="13248">MRMLESLLSLSYLAFLVAVLICMVLCDWRWKLAFFLDARRAAVVSVAVVALFLLWDALGIATGTFFRGESAHMTGIELAPEMPLEEPFFLFFLTYLAINLTTGARLLLNARADAKENAA</sequence>
<dbReference type="PATRIC" id="fig|1121362.3.peg.709"/>
<feature type="transmembrane region" description="Helical" evidence="8">
    <location>
        <begin position="42"/>
        <end position="68"/>
    </location>
</feature>
<organism evidence="9 10">
    <name type="scientific">Corynebacterium halotolerans YIM 70093 = DSM 44683</name>
    <dbReference type="NCBI Taxonomy" id="1121362"/>
    <lineage>
        <taxon>Bacteria</taxon>
        <taxon>Bacillati</taxon>
        <taxon>Actinomycetota</taxon>
        <taxon>Actinomycetes</taxon>
        <taxon>Mycobacteriales</taxon>
        <taxon>Corynebacteriaceae</taxon>
        <taxon>Corynebacterium</taxon>
    </lineage>
</organism>
<keyword evidence="5 8" id="KW-1133">Transmembrane helix</keyword>
<name>M1P4X6_9CORY</name>
<keyword evidence="6 8" id="KW-0472">Membrane</keyword>
<keyword evidence="3 8" id="KW-0812">Transmembrane</keyword>
<dbReference type="GO" id="GO:0016020">
    <property type="term" value="C:membrane"/>
    <property type="evidence" value="ECO:0007669"/>
    <property type="project" value="UniProtKB-SubCell"/>
</dbReference>
<dbReference type="InterPro" id="IPR017825">
    <property type="entry name" value="Lycopene_cyclase_dom"/>
</dbReference>
<evidence type="ECO:0000313" key="9">
    <source>
        <dbReference type="EMBL" id="AGF71716.1"/>
    </source>
</evidence>
<protein>
    <submittedName>
        <fullName evidence="9">C50 carotenoid epsilon cyclase</fullName>
    </submittedName>
</protein>
<keyword evidence="7" id="KW-0413">Isomerase</keyword>
<gene>
    <name evidence="9" type="ORF">A605_03525</name>
</gene>